<dbReference type="InterPro" id="IPR040351">
    <property type="entry name" value="RAB3IL/RAB3IP/Sec2"/>
</dbReference>
<dbReference type="AlphaFoldDB" id="S3CE40"/>
<evidence type="ECO:0000259" key="4">
    <source>
        <dbReference type="Pfam" id="PF06428"/>
    </source>
</evidence>
<dbReference type="PANTHER" id="PTHR14430:SF0">
    <property type="entry name" value="SEC2P DOMAIN-CONTAINING PROTEIN"/>
    <property type="match status" value="1"/>
</dbReference>
<dbReference type="SUPFAM" id="SSF144284">
    <property type="entry name" value="Sec2 N-terminal region"/>
    <property type="match status" value="1"/>
</dbReference>
<feature type="region of interest" description="Disordered" evidence="3">
    <location>
        <begin position="689"/>
        <end position="781"/>
    </location>
</feature>
<dbReference type="STRING" id="1262450.S3CE40"/>
<feature type="compositionally biased region" description="Polar residues" evidence="3">
    <location>
        <begin position="724"/>
        <end position="746"/>
    </location>
</feature>
<dbReference type="VEuPathDB" id="FungiDB:F503_03670"/>
<feature type="compositionally biased region" description="Low complexity" evidence="3">
    <location>
        <begin position="26"/>
        <end position="48"/>
    </location>
</feature>
<sequence>MATVETERQAAPVEVEEQKPVLPTTASSDADVVSDAPVVNAASTAAEPAEPELADAIIATEAAVPETTSDAEPLKDNTPTPDIPESPDAQPEPLPARPEAPTHSQSYGPTSEPAEETDTVSPLKSSSTSELPTITSDDIEAAAVAPTPIRRLPSSLSSSSIDDQDISTIPDPRLRLQRLASGEKSRDAADEITALSTKLIDAINHQSSLDDTLSRTRMDLDESNDKIRQLEGLVARQKEFLAGGLWVRKSTVEEEKAQIHAKAREERRLRTEAEAGKARIELELETLTAELFQQANMMVTTAKEEARAEQIEAQRRYDNLKGQLADTEGLLRSQQEQLTELKQVMEEMIKNEALARDDQTTALTTPTSPSFGQFDFKDVDVQSDKAIDAPAEVEAIGGKAAVDDSSVQLSNATVVVASPSSTPAVISTPAPPQLSSPDVAPQSPSQPMSFTHLLRPVLRYDTNAFHEFVDLIRTAQIQLMLQQQLMQQAHSRSPSSTSLPKTPPMNTIAWNGHPSHNSPSNGSSPQNHTKELRETKFYKRVVVEDIEPTLRLDTAPGISWLVRRNIMTAVLEGTLVAEPVPTTHGTALLVQNPCSMCGESRRQVEFLRQHRFRLTESDKSTPYALCKYCLSRVRSVCGFLVFLRMIKEGHWRAPDEESEQAAWEECVRLREHMFWARIGGGVLPAAGAGSGSHGFGSSRHSRAAGGGSSAQNSISFHANGGGSNRPSLELPSQLNTPSKINVNGSPLASPPLSPNHPGLGIGSSERVSSSTPSRPSKLSASVAAMVSGLGGHVS</sequence>
<feature type="compositionally biased region" description="Polar residues" evidence="3">
    <location>
        <begin position="119"/>
        <end position="136"/>
    </location>
</feature>
<dbReference type="eggNOG" id="KOG4324">
    <property type="taxonomic scope" value="Eukaryota"/>
</dbReference>
<dbReference type="GO" id="GO:0051286">
    <property type="term" value="C:cell tip"/>
    <property type="evidence" value="ECO:0007669"/>
    <property type="project" value="TreeGrafter"/>
</dbReference>
<feature type="compositionally biased region" description="Low complexity" evidence="3">
    <location>
        <begin position="488"/>
        <end position="500"/>
    </location>
</feature>
<protein>
    <submittedName>
        <fullName evidence="5">Gdp gtp exchange factor</fullName>
    </submittedName>
</protein>
<keyword evidence="6" id="KW-1185">Reference proteome</keyword>
<feature type="region of interest" description="Disordered" evidence="3">
    <location>
        <begin position="488"/>
        <end position="533"/>
    </location>
</feature>
<feature type="coiled-coil region" evidence="2">
    <location>
        <begin position="213"/>
        <end position="351"/>
    </location>
</feature>
<feature type="region of interest" description="Disordered" evidence="3">
    <location>
        <begin position="1"/>
        <end position="169"/>
    </location>
</feature>
<dbReference type="GO" id="GO:0005085">
    <property type="term" value="F:guanyl-nucleotide exchange factor activity"/>
    <property type="evidence" value="ECO:0007669"/>
    <property type="project" value="InterPro"/>
</dbReference>
<proteinExistence type="predicted"/>
<accession>S3CE40</accession>
<dbReference type="OMA" id="YHEAMRL"/>
<gene>
    <name evidence="5" type="ORF">F503_03670</name>
</gene>
<evidence type="ECO:0000313" key="6">
    <source>
        <dbReference type="Proteomes" id="UP000016923"/>
    </source>
</evidence>
<organism evidence="5 6">
    <name type="scientific">Ophiostoma piceae (strain UAMH 11346)</name>
    <name type="common">Sap stain fungus</name>
    <dbReference type="NCBI Taxonomy" id="1262450"/>
    <lineage>
        <taxon>Eukaryota</taxon>
        <taxon>Fungi</taxon>
        <taxon>Dikarya</taxon>
        <taxon>Ascomycota</taxon>
        <taxon>Pezizomycotina</taxon>
        <taxon>Sordariomycetes</taxon>
        <taxon>Sordariomycetidae</taxon>
        <taxon>Ophiostomatales</taxon>
        <taxon>Ophiostomataceae</taxon>
        <taxon>Ophiostoma</taxon>
    </lineage>
</organism>
<dbReference type="OrthoDB" id="1748564at2759"/>
<dbReference type="HOGENOM" id="CLU_009486_1_1_1"/>
<dbReference type="Proteomes" id="UP000016923">
    <property type="component" value="Unassembled WGS sequence"/>
</dbReference>
<evidence type="ECO:0000256" key="2">
    <source>
        <dbReference type="SAM" id="Coils"/>
    </source>
</evidence>
<feature type="region of interest" description="Disordered" evidence="3">
    <location>
        <begin position="422"/>
        <end position="446"/>
    </location>
</feature>
<feature type="compositionally biased region" description="Low complexity" evidence="3">
    <location>
        <begin position="763"/>
        <end position="781"/>
    </location>
</feature>
<evidence type="ECO:0000256" key="3">
    <source>
        <dbReference type="SAM" id="MobiDB-lite"/>
    </source>
</evidence>
<name>S3CE40_OPHP1</name>
<dbReference type="CDD" id="cd21044">
    <property type="entry name" value="Rab11BD_RAB3IP_like"/>
    <property type="match status" value="1"/>
</dbReference>
<feature type="domain" description="GDP/GTP exchange factor Sec2 N-terminal" evidence="4">
    <location>
        <begin position="206"/>
        <end position="348"/>
    </location>
</feature>
<dbReference type="PANTHER" id="PTHR14430">
    <property type="entry name" value="RABIN3-RELATED"/>
    <property type="match status" value="1"/>
</dbReference>
<feature type="compositionally biased region" description="Low complexity" evidence="3">
    <location>
        <begin position="146"/>
        <end position="169"/>
    </location>
</feature>
<reference evidence="5 6" key="1">
    <citation type="journal article" date="2013" name="BMC Genomics">
        <title>The genome and transcriptome of the pine saprophyte Ophiostoma piceae, and a comparison with the bark beetle-associated pine pathogen Grosmannia clavigera.</title>
        <authorList>
            <person name="Haridas S."/>
            <person name="Wang Y."/>
            <person name="Lim L."/>
            <person name="Massoumi Alamouti S."/>
            <person name="Jackman S."/>
            <person name="Docking R."/>
            <person name="Robertson G."/>
            <person name="Birol I."/>
            <person name="Bohlmann J."/>
            <person name="Breuil C."/>
        </authorList>
    </citation>
    <scope>NUCLEOTIDE SEQUENCE [LARGE SCALE GENOMIC DNA]</scope>
    <source>
        <strain evidence="5 6">UAMH 11346</strain>
    </source>
</reference>
<dbReference type="Pfam" id="PF25555">
    <property type="entry name" value="RAB3A-like_C"/>
    <property type="match status" value="1"/>
</dbReference>
<dbReference type="InterPro" id="IPR009449">
    <property type="entry name" value="Sec2_N"/>
</dbReference>
<dbReference type="GO" id="GO:0006887">
    <property type="term" value="P:exocytosis"/>
    <property type="evidence" value="ECO:0007669"/>
    <property type="project" value="TreeGrafter"/>
</dbReference>
<evidence type="ECO:0000313" key="5">
    <source>
        <dbReference type="EMBL" id="EPE04608.1"/>
    </source>
</evidence>
<dbReference type="Pfam" id="PF06428">
    <property type="entry name" value="Sec2p"/>
    <property type="match status" value="1"/>
</dbReference>
<feature type="compositionally biased region" description="Low complexity" evidence="3">
    <location>
        <begin position="511"/>
        <end position="525"/>
    </location>
</feature>
<dbReference type="Gene3D" id="6.10.140.910">
    <property type="match status" value="1"/>
</dbReference>
<dbReference type="GO" id="GO:0070319">
    <property type="term" value="C:Golgi to plasma membrane transport vesicle"/>
    <property type="evidence" value="ECO:0007669"/>
    <property type="project" value="TreeGrafter"/>
</dbReference>
<dbReference type="EMBL" id="KE148160">
    <property type="protein sequence ID" value="EPE04608.1"/>
    <property type="molecule type" value="Genomic_DNA"/>
</dbReference>
<keyword evidence="1 2" id="KW-0175">Coiled coil</keyword>
<evidence type="ECO:0000256" key="1">
    <source>
        <dbReference type="ARBA" id="ARBA00023054"/>
    </source>
</evidence>